<evidence type="ECO:0000256" key="4">
    <source>
        <dbReference type="ARBA" id="ARBA00022679"/>
    </source>
</evidence>
<dbReference type="SUPFAM" id="SSF53448">
    <property type="entry name" value="Nucleotide-diphospho-sugar transferases"/>
    <property type="match status" value="1"/>
</dbReference>
<dbReference type="Proteomes" id="UP000077875">
    <property type="component" value="Chromosome"/>
</dbReference>
<dbReference type="InterPro" id="IPR050256">
    <property type="entry name" value="Glycosyltransferase_2"/>
</dbReference>
<dbReference type="AlphaFoldDB" id="A0A172YD67"/>
<evidence type="ECO:0000259" key="11">
    <source>
        <dbReference type="Pfam" id="PF00535"/>
    </source>
</evidence>
<keyword evidence="5 10" id="KW-0812">Transmembrane</keyword>
<evidence type="ECO:0000256" key="1">
    <source>
        <dbReference type="ARBA" id="ARBA00004651"/>
    </source>
</evidence>
<dbReference type="EMBL" id="CP015243">
    <property type="protein sequence ID" value="ANF57163.1"/>
    <property type="molecule type" value="Genomic_DNA"/>
</dbReference>
<dbReference type="STRING" id="376489.A5892_06535"/>
<evidence type="ECO:0000256" key="9">
    <source>
        <dbReference type="SAM" id="MobiDB-lite"/>
    </source>
</evidence>
<dbReference type="InterPro" id="IPR029044">
    <property type="entry name" value="Nucleotide-diphossugar_trans"/>
</dbReference>
<sequence>MNFLFSNMERVVVSVVVPAYNEIAVLDICHQRLRGVMEGIGLAYELLYVDDGSSDGCGEALVALASQDSHVRVIRLSRNFGKEAAITAGLDHARGEAVILIDADLQDPPELIPDMLAAWRSTGADVIAMRRRHRSGESWFKRSCAHLFYRILNRLSEFPIPQDTGDFRLLSRRVVDSINRLPERSRYMKGLFAWVGFPTHEILYDREPRAAGRSKWGFFGLLRLALEGVTSFSAAPLRWVTGLGLVTAVSGAVFGLWIVVKTLQGYPAPSGYPSSIAMMTFLGGIQLFSVGLLGEYVGRIYLETKQRPRYLVRDIDESTGEPSSRMENSPEHFNNEKA</sequence>
<feature type="transmembrane region" description="Helical" evidence="10">
    <location>
        <begin position="239"/>
        <end position="260"/>
    </location>
</feature>
<keyword evidence="4 12" id="KW-0808">Transferase</keyword>
<evidence type="ECO:0000256" key="10">
    <source>
        <dbReference type="SAM" id="Phobius"/>
    </source>
</evidence>
<keyword evidence="3" id="KW-0328">Glycosyltransferase</keyword>
<dbReference type="PANTHER" id="PTHR48090">
    <property type="entry name" value="UNDECAPRENYL-PHOSPHATE 4-DEOXY-4-FORMAMIDO-L-ARABINOSE TRANSFERASE-RELATED"/>
    <property type="match status" value="1"/>
</dbReference>
<dbReference type="InterPro" id="IPR001173">
    <property type="entry name" value="Glyco_trans_2-like"/>
</dbReference>
<dbReference type="GO" id="GO:0016757">
    <property type="term" value="F:glycosyltransferase activity"/>
    <property type="evidence" value="ECO:0007669"/>
    <property type="project" value="UniProtKB-KW"/>
</dbReference>
<keyword evidence="2" id="KW-1003">Cell membrane</keyword>
<evidence type="ECO:0000256" key="3">
    <source>
        <dbReference type="ARBA" id="ARBA00022676"/>
    </source>
</evidence>
<evidence type="ECO:0000256" key="2">
    <source>
        <dbReference type="ARBA" id="ARBA00022475"/>
    </source>
</evidence>
<gene>
    <name evidence="12" type="ORF">A5892_06535</name>
</gene>
<dbReference type="FunFam" id="3.90.550.10:FF:000079">
    <property type="entry name" value="Probable glycosyl transferase"/>
    <property type="match status" value="1"/>
</dbReference>
<dbReference type="KEGG" id="haa:A5892_06535"/>
<name>A0A172YD67_9GAMM</name>
<dbReference type="CDD" id="cd04187">
    <property type="entry name" value="DPM1_like_bac"/>
    <property type="match status" value="1"/>
</dbReference>
<evidence type="ECO:0000313" key="12">
    <source>
        <dbReference type="EMBL" id="ANF57163.1"/>
    </source>
</evidence>
<evidence type="ECO:0000256" key="8">
    <source>
        <dbReference type="ARBA" id="ARBA00038152"/>
    </source>
</evidence>
<reference evidence="12 13" key="1">
    <citation type="submission" date="2016-04" db="EMBL/GenBank/DDBJ databases">
        <title>Complete Genome Sequence of Halotalea alkalilenta IHB B 13600.</title>
        <authorList>
            <person name="Swarnkar M.K."/>
            <person name="Sharma A."/>
            <person name="Kaushal K."/>
            <person name="Soni R."/>
            <person name="Rana S."/>
            <person name="Singh A.K."/>
            <person name="Gulati A."/>
        </authorList>
    </citation>
    <scope>NUCLEOTIDE SEQUENCE [LARGE SCALE GENOMIC DNA]</scope>
    <source>
        <strain evidence="12 13">IHB B 13600</strain>
    </source>
</reference>
<feature type="compositionally biased region" description="Basic and acidic residues" evidence="9">
    <location>
        <begin position="328"/>
        <end position="338"/>
    </location>
</feature>
<protein>
    <submittedName>
        <fullName evidence="12">Glycosyl transferase family 2</fullName>
    </submittedName>
</protein>
<comment type="subcellular location">
    <subcellularLocation>
        <location evidence="1">Cell membrane</location>
        <topology evidence="1">Multi-pass membrane protein</topology>
    </subcellularLocation>
</comment>
<keyword evidence="6 10" id="KW-1133">Transmembrane helix</keyword>
<feature type="domain" description="Glycosyltransferase 2-like" evidence="11">
    <location>
        <begin position="14"/>
        <end position="176"/>
    </location>
</feature>
<keyword evidence="7 10" id="KW-0472">Membrane</keyword>
<evidence type="ECO:0000313" key="13">
    <source>
        <dbReference type="Proteomes" id="UP000077875"/>
    </source>
</evidence>
<evidence type="ECO:0000256" key="7">
    <source>
        <dbReference type="ARBA" id="ARBA00023136"/>
    </source>
</evidence>
<evidence type="ECO:0000256" key="6">
    <source>
        <dbReference type="ARBA" id="ARBA00022989"/>
    </source>
</evidence>
<comment type="similarity">
    <text evidence="8">Belongs to the glycosyltransferase 2 family. GtrB subfamily.</text>
</comment>
<dbReference type="GO" id="GO:0005886">
    <property type="term" value="C:plasma membrane"/>
    <property type="evidence" value="ECO:0007669"/>
    <property type="project" value="UniProtKB-SubCell"/>
</dbReference>
<organism evidence="12 13">
    <name type="scientific">Halotalea alkalilenta</name>
    <dbReference type="NCBI Taxonomy" id="376489"/>
    <lineage>
        <taxon>Bacteria</taxon>
        <taxon>Pseudomonadati</taxon>
        <taxon>Pseudomonadota</taxon>
        <taxon>Gammaproteobacteria</taxon>
        <taxon>Oceanospirillales</taxon>
        <taxon>Halomonadaceae</taxon>
        <taxon>Halotalea</taxon>
    </lineage>
</organism>
<evidence type="ECO:0000256" key="5">
    <source>
        <dbReference type="ARBA" id="ARBA00022692"/>
    </source>
</evidence>
<dbReference type="PANTHER" id="PTHR48090:SF1">
    <property type="entry name" value="PROPHAGE BACTOPRENOL GLUCOSYL TRANSFERASE HOMOLOG"/>
    <property type="match status" value="1"/>
</dbReference>
<dbReference type="Pfam" id="PF00535">
    <property type="entry name" value="Glycos_transf_2"/>
    <property type="match status" value="1"/>
</dbReference>
<accession>A0A172YD67</accession>
<feature type="region of interest" description="Disordered" evidence="9">
    <location>
        <begin position="313"/>
        <end position="338"/>
    </location>
</feature>
<proteinExistence type="inferred from homology"/>
<feature type="transmembrane region" description="Helical" evidence="10">
    <location>
        <begin position="272"/>
        <end position="297"/>
    </location>
</feature>
<dbReference type="RefSeq" id="WP_064122119.1">
    <property type="nucleotide sequence ID" value="NZ_CP015243.1"/>
</dbReference>
<keyword evidence="13" id="KW-1185">Reference proteome</keyword>
<dbReference type="Gene3D" id="3.90.550.10">
    <property type="entry name" value="Spore Coat Polysaccharide Biosynthesis Protein SpsA, Chain A"/>
    <property type="match status" value="1"/>
</dbReference>